<dbReference type="SMART" id="SM00065">
    <property type="entry name" value="GAF"/>
    <property type="match status" value="1"/>
</dbReference>
<dbReference type="SMART" id="SM00267">
    <property type="entry name" value="GGDEF"/>
    <property type="match status" value="1"/>
</dbReference>
<name>A0ABQ6F990_9RHOO</name>
<accession>A0ABQ6F990</accession>
<dbReference type="NCBIfam" id="TIGR00254">
    <property type="entry name" value="GGDEF"/>
    <property type="match status" value="1"/>
</dbReference>
<dbReference type="InterPro" id="IPR043128">
    <property type="entry name" value="Rev_trsase/Diguanyl_cyclase"/>
</dbReference>
<dbReference type="SUPFAM" id="SSF55073">
    <property type="entry name" value="Nucleotide cyclase"/>
    <property type="match status" value="1"/>
</dbReference>
<dbReference type="InterPro" id="IPR029787">
    <property type="entry name" value="Nucleotide_cyclase"/>
</dbReference>
<comment type="caution">
    <text evidence="2">The sequence shown here is derived from an EMBL/GenBank/DDBJ whole genome shotgun (WGS) entry which is preliminary data.</text>
</comment>
<dbReference type="EMBL" id="BSPX01000014">
    <property type="protein sequence ID" value="GLT21839.1"/>
    <property type="molecule type" value="Genomic_DNA"/>
</dbReference>
<protein>
    <recommendedName>
        <fullName evidence="1">GGDEF domain-containing protein</fullName>
    </recommendedName>
</protein>
<dbReference type="InterPro" id="IPR003018">
    <property type="entry name" value="GAF"/>
</dbReference>
<feature type="domain" description="GGDEF" evidence="1">
    <location>
        <begin position="201"/>
        <end position="336"/>
    </location>
</feature>
<dbReference type="InterPro" id="IPR052163">
    <property type="entry name" value="DGC-Regulatory_Protein"/>
</dbReference>
<dbReference type="Gene3D" id="3.30.70.270">
    <property type="match status" value="1"/>
</dbReference>
<dbReference type="SUPFAM" id="SSF55781">
    <property type="entry name" value="GAF domain-like"/>
    <property type="match status" value="1"/>
</dbReference>
<dbReference type="Pfam" id="PF00990">
    <property type="entry name" value="GGDEF"/>
    <property type="match status" value="1"/>
</dbReference>
<dbReference type="PANTHER" id="PTHR46663">
    <property type="entry name" value="DIGUANYLATE CYCLASE DGCT-RELATED"/>
    <property type="match status" value="1"/>
</dbReference>
<organism evidence="2 3">
    <name type="scientific">Zoogloea oryzae</name>
    <dbReference type="NCBI Taxonomy" id="310767"/>
    <lineage>
        <taxon>Bacteria</taxon>
        <taxon>Pseudomonadati</taxon>
        <taxon>Pseudomonadota</taxon>
        <taxon>Betaproteobacteria</taxon>
        <taxon>Rhodocyclales</taxon>
        <taxon>Zoogloeaceae</taxon>
        <taxon>Zoogloea</taxon>
    </lineage>
</organism>
<dbReference type="Proteomes" id="UP001157167">
    <property type="component" value="Unassembled WGS sequence"/>
</dbReference>
<dbReference type="PANTHER" id="PTHR46663:SF2">
    <property type="entry name" value="GGDEF DOMAIN-CONTAINING PROTEIN"/>
    <property type="match status" value="1"/>
</dbReference>
<dbReference type="Pfam" id="PF13185">
    <property type="entry name" value="GAF_2"/>
    <property type="match status" value="1"/>
</dbReference>
<gene>
    <name evidence="2" type="ORF">GCM10007933_12930</name>
</gene>
<proteinExistence type="predicted"/>
<dbReference type="InterPro" id="IPR029016">
    <property type="entry name" value="GAF-like_dom_sf"/>
</dbReference>
<dbReference type="CDD" id="cd01949">
    <property type="entry name" value="GGDEF"/>
    <property type="match status" value="1"/>
</dbReference>
<reference evidence="3" key="1">
    <citation type="journal article" date="2019" name="Int. J. Syst. Evol. Microbiol.">
        <title>The Global Catalogue of Microorganisms (GCM) 10K type strain sequencing project: providing services to taxonomists for standard genome sequencing and annotation.</title>
        <authorList>
            <consortium name="The Broad Institute Genomics Platform"/>
            <consortium name="The Broad Institute Genome Sequencing Center for Infectious Disease"/>
            <person name="Wu L."/>
            <person name="Ma J."/>
        </authorList>
    </citation>
    <scope>NUCLEOTIDE SEQUENCE [LARGE SCALE GENOMIC DNA]</scope>
    <source>
        <strain evidence="3">NBRC 102407</strain>
    </source>
</reference>
<sequence>MPSKEQLLDIIAIQAEIARLGLDLTATMALVVERTLGLIEADGAAIELADGEEMVYRAGAGIAASQLGLRLKVGESLSCLCVRSGEILHCRDSESDPRVDRDACRAVGLRSMIVVPLRHEGEAVGVLKAMSRQPDKFRDVDVRALRLLSEVVGAVMYFAAKYNVDELFYKATHDAMTGLANRAFYIERLRNTLALHRRDKRPASVLMIDMDGLKHLNDSYGHRVGDAAIMEVARRLTACARESDTVARLGGDEFGMIFSPVDLPEGGEMLMHRIEDEIARPLQFEGRSYALSASVGKAELPADGLDVDSLLETADRRMYRVKRQHHGETRPGGLSSCA</sequence>
<evidence type="ECO:0000259" key="1">
    <source>
        <dbReference type="PROSITE" id="PS50887"/>
    </source>
</evidence>
<evidence type="ECO:0000313" key="2">
    <source>
        <dbReference type="EMBL" id="GLT21839.1"/>
    </source>
</evidence>
<dbReference type="PROSITE" id="PS50887">
    <property type="entry name" value="GGDEF"/>
    <property type="match status" value="1"/>
</dbReference>
<evidence type="ECO:0000313" key="3">
    <source>
        <dbReference type="Proteomes" id="UP001157167"/>
    </source>
</evidence>
<keyword evidence="3" id="KW-1185">Reference proteome</keyword>
<dbReference type="Gene3D" id="3.30.450.40">
    <property type="match status" value="1"/>
</dbReference>
<dbReference type="RefSeq" id="WP_284187225.1">
    <property type="nucleotide sequence ID" value="NZ_BSPX01000014.1"/>
</dbReference>
<dbReference type="InterPro" id="IPR000160">
    <property type="entry name" value="GGDEF_dom"/>
</dbReference>